<dbReference type="Proteomes" id="UP000177907">
    <property type="component" value="Unassembled WGS sequence"/>
</dbReference>
<reference evidence="2 3" key="1">
    <citation type="journal article" date="2016" name="Nat. Commun.">
        <title>Thousands of microbial genomes shed light on interconnected biogeochemical processes in an aquifer system.</title>
        <authorList>
            <person name="Anantharaman K."/>
            <person name="Brown C.T."/>
            <person name="Hug L.A."/>
            <person name="Sharon I."/>
            <person name="Castelle C.J."/>
            <person name="Probst A.J."/>
            <person name="Thomas B.C."/>
            <person name="Singh A."/>
            <person name="Wilkins M.J."/>
            <person name="Karaoz U."/>
            <person name="Brodie E.L."/>
            <person name="Williams K.H."/>
            <person name="Hubbard S.S."/>
            <person name="Banfield J.F."/>
        </authorList>
    </citation>
    <scope>NUCLEOTIDE SEQUENCE [LARGE SCALE GENOMIC DNA]</scope>
</reference>
<sequence>MKSFSQIKNRLLKNKEIRKAYEDLGPEFELARMLIESRAKKGLTQTALAKKVGTKQSAIARLESGQYNPTVFFLGKVAKALDTNLSISFRSR</sequence>
<evidence type="ECO:0000259" key="1">
    <source>
        <dbReference type="PROSITE" id="PS50943"/>
    </source>
</evidence>
<dbReference type="SMART" id="SM00530">
    <property type="entry name" value="HTH_XRE"/>
    <property type="match status" value="1"/>
</dbReference>
<accession>A0A1F6NUQ0</accession>
<feature type="domain" description="HTH cro/C1-type" evidence="1">
    <location>
        <begin position="34"/>
        <end position="88"/>
    </location>
</feature>
<dbReference type="EMBL" id="MFQZ01000010">
    <property type="protein sequence ID" value="OGH87540.1"/>
    <property type="molecule type" value="Genomic_DNA"/>
</dbReference>
<name>A0A1F6NUQ0_9BACT</name>
<proteinExistence type="predicted"/>
<gene>
    <name evidence="2" type="ORF">A3J93_03365</name>
</gene>
<dbReference type="STRING" id="1798704.A3J93_03365"/>
<dbReference type="InterPro" id="IPR010982">
    <property type="entry name" value="Lambda_DNA-bd_dom_sf"/>
</dbReference>
<dbReference type="Pfam" id="PF01381">
    <property type="entry name" value="HTH_3"/>
    <property type="match status" value="1"/>
</dbReference>
<dbReference type="InterPro" id="IPR001387">
    <property type="entry name" value="Cro/C1-type_HTH"/>
</dbReference>
<evidence type="ECO:0000313" key="3">
    <source>
        <dbReference type="Proteomes" id="UP000177907"/>
    </source>
</evidence>
<comment type="caution">
    <text evidence="2">The sequence shown here is derived from an EMBL/GenBank/DDBJ whole genome shotgun (WGS) entry which is preliminary data.</text>
</comment>
<dbReference type="SUPFAM" id="SSF47413">
    <property type="entry name" value="lambda repressor-like DNA-binding domains"/>
    <property type="match status" value="1"/>
</dbReference>
<protein>
    <submittedName>
        <fullName evidence="2">Transcriptional regulator</fullName>
    </submittedName>
</protein>
<dbReference type="CDD" id="cd00093">
    <property type="entry name" value="HTH_XRE"/>
    <property type="match status" value="1"/>
</dbReference>
<dbReference type="PROSITE" id="PS50943">
    <property type="entry name" value="HTH_CROC1"/>
    <property type="match status" value="1"/>
</dbReference>
<evidence type="ECO:0000313" key="2">
    <source>
        <dbReference type="EMBL" id="OGH87540.1"/>
    </source>
</evidence>
<organism evidence="2 3">
    <name type="scientific">Candidatus Magasanikbacteria bacterium RIFOXYC2_FULL_42_28</name>
    <dbReference type="NCBI Taxonomy" id="1798704"/>
    <lineage>
        <taxon>Bacteria</taxon>
        <taxon>Candidatus Magasanikiibacteriota</taxon>
    </lineage>
</organism>
<dbReference type="Gene3D" id="1.10.260.40">
    <property type="entry name" value="lambda repressor-like DNA-binding domains"/>
    <property type="match status" value="1"/>
</dbReference>
<dbReference type="GO" id="GO:0003677">
    <property type="term" value="F:DNA binding"/>
    <property type="evidence" value="ECO:0007669"/>
    <property type="project" value="InterPro"/>
</dbReference>
<dbReference type="AlphaFoldDB" id="A0A1F6NUQ0"/>